<dbReference type="STRING" id="1858805.M5G184"/>
<evidence type="ECO:0000313" key="2">
    <source>
        <dbReference type="EMBL" id="EJT99586.1"/>
    </source>
</evidence>
<dbReference type="GeneID" id="63685520"/>
<sequence length="713" mass="79720">MDATLTPDTLLPALQPPLEHLTHSLPILHRALGLPPSALTSDLAQLRDSLLTAIDQQLVKRKEEVSEWEARCAAVERRVVGLKHKVGGWGKGIIDALEEHTEVLPRRLELLTQQEHKLSGLHTAKLEQISLLSTRLTSLVRSLPENFFPPELLHITTQPQSEVEKEVEAVDVTPERFELLEREILRGKTEISKRTTDLCFLFSELLSLHMDLVISFPSVPEENDLLRPSTGLPSDGTRGCPMTSVTPEALFIQFVARIDECETEGFELGQDLTGMEGIDPTPEVMQWAERLREQLDAVTAQRAARIQEIYNRLEGLWHRLGVDELEVRTFVESATGTTGASVQAYEAELERMEALKREKMSLFITNAREEISTLWEAMMYGEDERERFAPFYDDDHTEELLVRHETEIERLREEEMDKQPILSHVQKYFQLCDEERELEVAAQDPSRLLGKRGDAGRLLREEKMRKRVSREKPKLEKELLDIIPDWETNYGRLFMVHGQSLRQVIEESISASEAHKENKRHKPTAVLAKTAPTPRPASALKRTRTPSANSATGNPSTVKRQKLAQTPATAPAAARATRPLGVATNVYETPGYRAPRTVGKPPAPSTGMGIAARDASGTGTTGYGKLGYGAPPSNVRVPNNSTAVFGSHARIPSATEERIRNAQKLKESKGRRASFRPRPSGAFSYGSMRGVSTEFAAIKGPGWETVQEEDDEN</sequence>
<feature type="compositionally biased region" description="Low complexity" evidence="1">
    <location>
        <begin position="566"/>
        <end position="577"/>
    </location>
</feature>
<dbReference type="Proteomes" id="UP000030653">
    <property type="component" value="Unassembled WGS sequence"/>
</dbReference>
<evidence type="ECO:0000256" key="1">
    <source>
        <dbReference type="SAM" id="MobiDB-lite"/>
    </source>
</evidence>
<dbReference type="EMBL" id="JH795869">
    <property type="protein sequence ID" value="EJT99586.1"/>
    <property type="molecule type" value="Genomic_DNA"/>
</dbReference>
<dbReference type="RefSeq" id="XP_040626484.1">
    <property type="nucleotide sequence ID" value="XM_040770458.1"/>
</dbReference>
<evidence type="ECO:0008006" key="4">
    <source>
        <dbReference type="Google" id="ProtNLM"/>
    </source>
</evidence>
<protein>
    <recommendedName>
        <fullName evidence="4">Microtubule associated protein</fullName>
    </recommendedName>
</protein>
<dbReference type="GO" id="GO:0051256">
    <property type="term" value="P:mitotic spindle midzone assembly"/>
    <property type="evidence" value="ECO:0007669"/>
    <property type="project" value="TreeGrafter"/>
</dbReference>
<dbReference type="InterPro" id="IPR007145">
    <property type="entry name" value="MAP65_Ase1_PRC1"/>
</dbReference>
<keyword evidence="3" id="KW-1185">Reference proteome</keyword>
<dbReference type="AlphaFoldDB" id="M5G184"/>
<feature type="compositionally biased region" description="Polar residues" evidence="1">
    <location>
        <begin position="545"/>
        <end position="558"/>
    </location>
</feature>
<feature type="region of interest" description="Disordered" evidence="1">
    <location>
        <begin position="665"/>
        <end position="687"/>
    </location>
</feature>
<accession>M5G184</accession>
<dbReference type="PANTHER" id="PTHR19321">
    <property type="entry name" value="PROTEIN REGULATOR OF CYTOKINESIS 1 PRC1-RELATED"/>
    <property type="match status" value="1"/>
</dbReference>
<dbReference type="OMA" id="TFVQIDW"/>
<dbReference type="GO" id="GO:1990023">
    <property type="term" value="C:mitotic spindle midzone"/>
    <property type="evidence" value="ECO:0007669"/>
    <property type="project" value="TreeGrafter"/>
</dbReference>
<dbReference type="HOGENOM" id="CLU_009812_0_0_1"/>
<proteinExistence type="predicted"/>
<organism evidence="2 3">
    <name type="scientific">Dacryopinax primogenitus (strain DJM 731)</name>
    <name type="common">Brown rot fungus</name>
    <dbReference type="NCBI Taxonomy" id="1858805"/>
    <lineage>
        <taxon>Eukaryota</taxon>
        <taxon>Fungi</taxon>
        <taxon>Dikarya</taxon>
        <taxon>Basidiomycota</taxon>
        <taxon>Agaricomycotina</taxon>
        <taxon>Dacrymycetes</taxon>
        <taxon>Dacrymycetales</taxon>
        <taxon>Dacrymycetaceae</taxon>
        <taxon>Dacryopinax</taxon>
    </lineage>
</organism>
<dbReference type="GO" id="GO:0008017">
    <property type="term" value="F:microtubule binding"/>
    <property type="evidence" value="ECO:0007669"/>
    <property type="project" value="InterPro"/>
</dbReference>
<feature type="region of interest" description="Disordered" evidence="1">
    <location>
        <begin position="512"/>
        <end position="577"/>
    </location>
</feature>
<dbReference type="PANTHER" id="PTHR19321:SF41">
    <property type="entry name" value="FASCETTO-RELATED"/>
    <property type="match status" value="1"/>
</dbReference>
<dbReference type="Pfam" id="PF03999">
    <property type="entry name" value="MAP65_ASE1"/>
    <property type="match status" value="1"/>
</dbReference>
<name>M5G184_DACPD</name>
<reference evidence="2 3" key="1">
    <citation type="journal article" date="2012" name="Science">
        <title>The Paleozoic origin of enzymatic lignin decomposition reconstructed from 31 fungal genomes.</title>
        <authorList>
            <person name="Floudas D."/>
            <person name="Binder M."/>
            <person name="Riley R."/>
            <person name="Barry K."/>
            <person name="Blanchette R.A."/>
            <person name="Henrissat B."/>
            <person name="Martinez A.T."/>
            <person name="Otillar R."/>
            <person name="Spatafora J.W."/>
            <person name="Yadav J.S."/>
            <person name="Aerts A."/>
            <person name="Benoit I."/>
            <person name="Boyd A."/>
            <person name="Carlson A."/>
            <person name="Copeland A."/>
            <person name="Coutinho P.M."/>
            <person name="de Vries R.P."/>
            <person name="Ferreira P."/>
            <person name="Findley K."/>
            <person name="Foster B."/>
            <person name="Gaskell J."/>
            <person name="Glotzer D."/>
            <person name="Gorecki P."/>
            <person name="Heitman J."/>
            <person name="Hesse C."/>
            <person name="Hori C."/>
            <person name="Igarashi K."/>
            <person name="Jurgens J.A."/>
            <person name="Kallen N."/>
            <person name="Kersten P."/>
            <person name="Kohler A."/>
            <person name="Kuees U."/>
            <person name="Kumar T.K.A."/>
            <person name="Kuo A."/>
            <person name="LaButti K."/>
            <person name="Larrondo L.F."/>
            <person name="Lindquist E."/>
            <person name="Ling A."/>
            <person name="Lombard V."/>
            <person name="Lucas S."/>
            <person name="Lundell T."/>
            <person name="Martin R."/>
            <person name="McLaughlin D.J."/>
            <person name="Morgenstern I."/>
            <person name="Morin E."/>
            <person name="Murat C."/>
            <person name="Nagy L.G."/>
            <person name="Nolan M."/>
            <person name="Ohm R.A."/>
            <person name="Patyshakuliyeva A."/>
            <person name="Rokas A."/>
            <person name="Ruiz-Duenas F.J."/>
            <person name="Sabat G."/>
            <person name="Salamov A."/>
            <person name="Samejima M."/>
            <person name="Schmutz J."/>
            <person name="Slot J.C."/>
            <person name="St John F."/>
            <person name="Stenlid J."/>
            <person name="Sun H."/>
            <person name="Sun S."/>
            <person name="Syed K."/>
            <person name="Tsang A."/>
            <person name="Wiebenga A."/>
            <person name="Young D."/>
            <person name="Pisabarro A."/>
            <person name="Eastwood D.C."/>
            <person name="Martin F."/>
            <person name="Cullen D."/>
            <person name="Grigoriev I.V."/>
            <person name="Hibbett D.S."/>
        </authorList>
    </citation>
    <scope>NUCLEOTIDE SEQUENCE [LARGE SCALE GENOMIC DNA]</scope>
    <source>
        <strain evidence="2 3">DJM-731 SS1</strain>
    </source>
</reference>
<dbReference type="OrthoDB" id="642895at2759"/>
<dbReference type="Gene3D" id="1.20.58.1520">
    <property type="match status" value="1"/>
</dbReference>
<dbReference type="GO" id="GO:0005737">
    <property type="term" value="C:cytoplasm"/>
    <property type="evidence" value="ECO:0007669"/>
    <property type="project" value="TreeGrafter"/>
</dbReference>
<gene>
    <name evidence="2" type="ORF">DACRYDRAFT_117795</name>
</gene>
<evidence type="ECO:0000313" key="3">
    <source>
        <dbReference type="Proteomes" id="UP000030653"/>
    </source>
</evidence>